<protein>
    <submittedName>
        <fullName evidence="1">Uncharacterized protein</fullName>
    </submittedName>
</protein>
<organism evidence="1 2">
    <name type="scientific">Tissierella pigra</name>
    <dbReference type="NCBI Taxonomy" id="2607614"/>
    <lineage>
        <taxon>Bacteria</taxon>
        <taxon>Bacillati</taxon>
        <taxon>Bacillota</taxon>
        <taxon>Tissierellia</taxon>
        <taxon>Tissierellales</taxon>
        <taxon>Tissierellaceae</taxon>
        <taxon>Tissierella</taxon>
    </lineage>
</organism>
<dbReference type="AlphaFoldDB" id="A0A6N7XUS0"/>
<evidence type="ECO:0000313" key="2">
    <source>
        <dbReference type="Proteomes" id="UP000469523"/>
    </source>
</evidence>
<keyword evidence="2" id="KW-1185">Reference proteome</keyword>
<proteinExistence type="predicted"/>
<gene>
    <name evidence="1" type="ORF">FYJ83_01925</name>
</gene>
<accession>A0A6N7XUS0</accession>
<dbReference type="RefSeq" id="WP_154438548.1">
    <property type="nucleotide sequence ID" value="NZ_JAHLPJ010000001.1"/>
</dbReference>
<name>A0A6N7XUS0_9FIRM</name>
<sequence>MERLFENELMALLPEYVKAKGNCTIVYIENMEPFVIERSIKTVTKSLEKHYKISPTEVKRKYKNLISSTNLIPMPFNKDNIFVPIKTRTTICKNDGAFSYVNIKHIYIVRDEKSHREVCLSDGKIIKSISSLSTVQNHIRNGYIIKNFHKDYYINVAEHEEDYVG</sequence>
<evidence type="ECO:0000313" key="1">
    <source>
        <dbReference type="EMBL" id="MSU00225.1"/>
    </source>
</evidence>
<dbReference type="Proteomes" id="UP000469523">
    <property type="component" value="Unassembled WGS sequence"/>
</dbReference>
<comment type="caution">
    <text evidence="1">The sequence shown here is derived from an EMBL/GenBank/DDBJ whole genome shotgun (WGS) entry which is preliminary data.</text>
</comment>
<reference evidence="1 2" key="1">
    <citation type="submission" date="2019-09" db="EMBL/GenBank/DDBJ databases">
        <title>In-depth cultivation of the pig gut microbiome towards novel bacterial diversity and tailored functional studies.</title>
        <authorList>
            <person name="Wylensek D."/>
            <person name="Hitch T.C.A."/>
            <person name="Clavel T."/>
        </authorList>
    </citation>
    <scope>NUCLEOTIDE SEQUENCE [LARGE SCALE GENOMIC DNA]</scope>
    <source>
        <strain evidence="1 2">WCA3-693-APC-4?</strain>
    </source>
</reference>
<dbReference type="EMBL" id="VUNQ01000002">
    <property type="protein sequence ID" value="MSU00225.1"/>
    <property type="molecule type" value="Genomic_DNA"/>
</dbReference>